<sequence length="92" mass="11022">MKKRKGFILFEALTSLTISLIIILTLTICISEQFKLINDWEMKVTAHQFILQHLRNQNFPERVMVKNKVYYFQESANKYQVTVNQHVYQVEK</sequence>
<keyword evidence="1" id="KW-0472">Membrane</keyword>
<feature type="transmembrane region" description="Helical" evidence="1">
    <location>
        <begin position="7"/>
        <end position="28"/>
    </location>
</feature>
<dbReference type="OrthoDB" id="2297107at2"/>
<evidence type="ECO:0000313" key="3">
    <source>
        <dbReference type="Proteomes" id="UP000298021"/>
    </source>
</evidence>
<proteinExistence type="predicted"/>
<comment type="caution">
    <text evidence="2">The sequence shown here is derived from an EMBL/GenBank/DDBJ whole genome shotgun (WGS) entry which is preliminary data.</text>
</comment>
<dbReference type="EMBL" id="RKLY01000041">
    <property type="protein sequence ID" value="TGD21292.1"/>
    <property type="molecule type" value="Genomic_DNA"/>
</dbReference>
<evidence type="ECO:0000256" key="1">
    <source>
        <dbReference type="SAM" id="Phobius"/>
    </source>
</evidence>
<dbReference type="Proteomes" id="UP000298021">
    <property type="component" value="Unassembled WGS sequence"/>
</dbReference>
<keyword evidence="1" id="KW-1133">Transmembrane helix</keyword>
<reference evidence="2 3" key="1">
    <citation type="submission" date="2018-10" db="EMBL/GenBank/DDBJ databases">
        <title>Lactobacillus sp. R7 and Lactobacillus sp. R19 isolated from fermented mustard green product of Taiwan.</title>
        <authorList>
            <person name="Lin S.-T."/>
        </authorList>
    </citation>
    <scope>NUCLEOTIDE SEQUENCE [LARGE SCALE GENOMIC DNA]</scope>
    <source>
        <strain evidence="2 3">BCRC 81127</strain>
    </source>
</reference>
<gene>
    <name evidence="2" type="ORF">EGT49_11510</name>
</gene>
<name>A0A4Z0JEW8_9LACO</name>
<accession>A0A4Z0JEW8</accession>
<dbReference type="RefSeq" id="WP_135374461.1">
    <property type="nucleotide sequence ID" value="NZ_RKLY01000041.1"/>
</dbReference>
<keyword evidence="3" id="KW-1185">Reference proteome</keyword>
<evidence type="ECO:0008006" key="4">
    <source>
        <dbReference type="Google" id="ProtNLM"/>
    </source>
</evidence>
<evidence type="ECO:0000313" key="2">
    <source>
        <dbReference type="EMBL" id="TGD21292.1"/>
    </source>
</evidence>
<keyword evidence="1" id="KW-0812">Transmembrane</keyword>
<organism evidence="2 3">
    <name type="scientific">Companilactobacillus suantsaicola</name>
    <dbReference type="NCBI Taxonomy" id="2487723"/>
    <lineage>
        <taxon>Bacteria</taxon>
        <taxon>Bacillati</taxon>
        <taxon>Bacillota</taxon>
        <taxon>Bacilli</taxon>
        <taxon>Lactobacillales</taxon>
        <taxon>Lactobacillaceae</taxon>
        <taxon>Companilactobacillus</taxon>
    </lineage>
</organism>
<protein>
    <recommendedName>
        <fullName evidence="4">Type II secretion system protein</fullName>
    </recommendedName>
</protein>
<dbReference type="AlphaFoldDB" id="A0A4Z0JEW8"/>